<dbReference type="Pfam" id="PF00176">
    <property type="entry name" value="SNF2-rel_dom"/>
    <property type="match status" value="1"/>
</dbReference>
<dbReference type="GO" id="GO:0004386">
    <property type="term" value="F:helicase activity"/>
    <property type="evidence" value="ECO:0007669"/>
    <property type="project" value="UniProtKB-KW"/>
</dbReference>
<dbReference type="PANTHER" id="PTHR45766">
    <property type="entry name" value="DNA ANNEALING HELICASE AND ENDONUCLEASE ZRANB3 FAMILY MEMBER"/>
    <property type="match status" value="1"/>
</dbReference>
<dbReference type="InterPro" id="IPR001650">
    <property type="entry name" value="Helicase_C-like"/>
</dbReference>
<dbReference type="InterPro" id="IPR049730">
    <property type="entry name" value="SNF2/RAD54-like_C"/>
</dbReference>
<dbReference type="PROSITE" id="PS51192">
    <property type="entry name" value="HELICASE_ATP_BIND_1"/>
    <property type="match status" value="1"/>
</dbReference>
<dbReference type="Pfam" id="PF00271">
    <property type="entry name" value="Helicase_C"/>
    <property type="match status" value="1"/>
</dbReference>
<dbReference type="PATRIC" id="fig|631454.5.peg.830"/>
<dbReference type="SMART" id="SM00490">
    <property type="entry name" value="HELICc"/>
    <property type="match status" value="1"/>
</dbReference>
<organism evidence="5 6">
    <name type="scientific">Lutibaculum baratangense AMV1</name>
    <dbReference type="NCBI Taxonomy" id="631454"/>
    <lineage>
        <taxon>Bacteria</taxon>
        <taxon>Pseudomonadati</taxon>
        <taxon>Pseudomonadota</taxon>
        <taxon>Alphaproteobacteria</taxon>
        <taxon>Hyphomicrobiales</taxon>
        <taxon>Tepidamorphaceae</taxon>
        <taxon>Lutibaculum</taxon>
    </lineage>
</organism>
<dbReference type="CDD" id="cd18793">
    <property type="entry name" value="SF2_C_SNF"/>
    <property type="match status" value="1"/>
</dbReference>
<dbReference type="Gene3D" id="3.40.50.10810">
    <property type="entry name" value="Tandem AAA-ATPase domain"/>
    <property type="match status" value="1"/>
</dbReference>
<feature type="region of interest" description="Disordered" evidence="2">
    <location>
        <begin position="387"/>
        <end position="409"/>
    </location>
</feature>
<dbReference type="InterPro" id="IPR000330">
    <property type="entry name" value="SNF2_N"/>
</dbReference>
<sequence length="893" mass="99882">MEPFSPDQSVRHQRHGNGRVVAELGETVVVRFGAGIHQVEAVELTLVRALSDALAARELDDPLQVLTRAQALAIQSANDQWGVFSRSRVTLLPHQLWVCREVTRTWPARWLVADDVGLGKTIEAGLILEPLMASGRVRRVLVLTPARLVPQWRNRLKTMFDIRLQEYAGERDRGPLTFWETADQVVASFHTLRQEKSRKRLLAAEPWDMVMVDEAHHFQSRETDTTLTYDLLRQLEDAGRIGSLILFTGTPHRGKDYGFLALMQLVRPDLFDPERDVQEQLPLLGQAMIRNNKALVTDLNGRKLFKPVETETVDYAYSPAEAAFYRTMSSFILDGRAYALSLTGRQQSARMLLLITLQKLAASSIAAIRRALERRREMLARKAPLPSADLSVENGTTDDERAEAEEQRASEVTVTLMQDEIERLDEILALAAEIEEESKIRRLLDLIEERLEPDEPLLLFTEYKATQALVFETLERRFGKGCVGFINGDERLDIVSNGSPRALTVAREAAAADFNSGRARFLISTEAGGEGIDLQERCAALVHVDLPWNPMRLHQRVGRLHRYGQKRAVRVFLLRNPETVEARIWALLEEKLARIQAALSASMDEAEDISQLVIGMAGDGFFDELFAAAIAGPMKGLKDWFDAETRTFGGQGAVDTVRSLVGNVSRYDFQAASAELPRVDLPALEPFFRNAMRFEGRRVTRSDSGLAVATPEGWRSEVGMRSRYDGLVFDRSLPMERGMINLLGVGHPLADRALAEFGRAEALLGRADELEKPFIVALVEDEVTGTDATVHRVVLGFETTVDGRAAVLRDWEALLRLNAIQTLPENRMPPSDHEIAEVQKLIEQLPETVPTLVLPFRRPKLTPVLALLPGTPQVSINRASQPKMEPDAPRVGN</sequence>
<dbReference type="eggNOG" id="COG0553">
    <property type="taxonomic scope" value="Bacteria"/>
</dbReference>
<dbReference type="Proteomes" id="UP000017819">
    <property type="component" value="Unassembled WGS sequence"/>
</dbReference>
<proteinExistence type="predicted"/>
<dbReference type="STRING" id="631454.N177_0843"/>
<evidence type="ECO:0000256" key="2">
    <source>
        <dbReference type="SAM" id="MobiDB-lite"/>
    </source>
</evidence>
<dbReference type="PANTHER" id="PTHR45766:SF6">
    <property type="entry name" value="SWI_SNF-RELATED MATRIX-ASSOCIATED ACTIN-DEPENDENT REGULATOR OF CHROMATIN SUBFAMILY A-LIKE PROTEIN 1"/>
    <property type="match status" value="1"/>
</dbReference>
<dbReference type="SUPFAM" id="SSF52540">
    <property type="entry name" value="P-loop containing nucleoside triphosphate hydrolases"/>
    <property type="match status" value="2"/>
</dbReference>
<dbReference type="GO" id="GO:0005524">
    <property type="term" value="F:ATP binding"/>
    <property type="evidence" value="ECO:0007669"/>
    <property type="project" value="InterPro"/>
</dbReference>
<dbReference type="EMBL" id="AWXZ01000015">
    <property type="protein sequence ID" value="ESR26343.1"/>
    <property type="molecule type" value="Genomic_DNA"/>
</dbReference>
<dbReference type="PROSITE" id="PS51194">
    <property type="entry name" value="HELICASE_CTER"/>
    <property type="match status" value="1"/>
</dbReference>
<dbReference type="Gene3D" id="3.40.50.300">
    <property type="entry name" value="P-loop containing nucleotide triphosphate hydrolases"/>
    <property type="match status" value="1"/>
</dbReference>
<dbReference type="InterPro" id="IPR038718">
    <property type="entry name" value="SNF2-like_sf"/>
</dbReference>
<dbReference type="RefSeq" id="WP_023430989.1">
    <property type="nucleotide sequence ID" value="NZ_AWXZ01000015.1"/>
</dbReference>
<evidence type="ECO:0000259" key="3">
    <source>
        <dbReference type="PROSITE" id="PS51192"/>
    </source>
</evidence>
<feature type="domain" description="Helicase ATP-binding" evidence="3">
    <location>
        <begin position="111"/>
        <end position="269"/>
    </location>
</feature>
<protein>
    <recommendedName>
        <fullName evidence="7">Helicase SNF2</fullName>
    </recommendedName>
</protein>
<evidence type="ECO:0000313" key="6">
    <source>
        <dbReference type="Proteomes" id="UP000017819"/>
    </source>
</evidence>
<accession>V4TKF3</accession>
<feature type="domain" description="Helicase C-terminal" evidence="4">
    <location>
        <begin position="439"/>
        <end position="610"/>
    </location>
</feature>
<evidence type="ECO:0000259" key="4">
    <source>
        <dbReference type="PROSITE" id="PS51194"/>
    </source>
</evidence>
<dbReference type="AlphaFoldDB" id="V4TKF3"/>
<dbReference type="SMART" id="SM00487">
    <property type="entry name" value="DEXDc"/>
    <property type="match status" value="1"/>
</dbReference>
<reference evidence="5 6" key="1">
    <citation type="journal article" date="2014" name="Genome Announc.">
        <title>Draft Genome Sequence of Lutibaculum baratangense Strain AMV1T, Isolated from a Mud Volcano in Andamans, India.</title>
        <authorList>
            <person name="Singh A."/>
            <person name="Sreenivas A."/>
            <person name="Sathyanarayana Reddy G."/>
            <person name="Pinnaka A.K."/>
            <person name="Shivaji S."/>
        </authorList>
    </citation>
    <scope>NUCLEOTIDE SEQUENCE [LARGE SCALE GENOMIC DNA]</scope>
    <source>
        <strain evidence="5 6">AMV1</strain>
    </source>
</reference>
<dbReference type="OrthoDB" id="9814088at2"/>
<evidence type="ECO:0008006" key="7">
    <source>
        <dbReference type="Google" id="ProtNLM"/>
    </source>
</evidence>
<dbReference type="InterPro" id="IPR014001">
    <property type="entry name" value="Helicase_ATP-bd"/>
</dbReference>
<keyword evidence="1" id="KW-0378">Hydrolase</keyword>
<comment type="caution">
    <text evidence="5">The sequence shown here is derived from an EMBL/GenBank/DDBJ whole genome shotgun (WGS) entry which is preliminary data.</text>
</comment>
<evidence type="ECO:0000256" key="1">
    <source>
        <dbReference type="ARBA" id="ARBA00022801"/>
    </source>
</evidence>
<keyword evidence="6" id="KW-1185">Reference proteome</keyword>
<gene>
    <name evidence="5" type="ORF">N177_0843</name>
</gene>
<name>V4TKF3_9HYPH</name>
<dbReference type="InterPro" id="IPR027417">
    <property type="entry name" value="P-loop_NTPase"/>
</dbReference>
<evidence type="ECO:0000313" key="5">
    <source>
        <dbReference type="EMBL" id="ESR26343.1"/>
    </source>
</evidence>
<dbReference type="GO" id="GO:0016787">
    <property type="term" value="F:hydrolase activity"/>
    <property type="evidence" value="ECO:0007669"/>
    <property type="project" value="UniProtKB-KW"/>
</dbReference>